<dbReference type="SMART" id="SM01358">
    <property type="entry name" value="HBM"/>
    <property type="match status" value="1"/>
</dbReference>
<dbReference type="SMART" id="SM00283">
    <property type="entry name" value="MA"/>
    <property type="match status" value="1"/>
</dbReference>
<dbReference type="PROSITE" id="PS50111">
    <property type="entry name" value="CHEMOTAXIS_TRANSDUC_2"/>
    <property type="match status" value="1"/>
</dbReference>
<evidence type="ECO:0000259" key="10">
    <source>
        <dbReference type="PROSITE" id="PS50885"/>
    </source>
</evidence>
<evidence type="ECO:0000256" key="3">
    <source>
        <dbReference type="ARBA" id="ARBA00023224"/>
    </source>
</evidence>
<dbReference type="GO" id="GO:0005886">
    <property type="term" value="C:plasma membrane"/>
    <property type="evidence" value="ECO:0007669"/>
    <property type="project" value="UniProtKB-SubCell"/>
</dbReference>
<dbReference type="CDD" id="cd06225">
    <property type="entry name" value="HAMP"/>
    <property type="match status" value="1"/>
</dbReference>
<keyword evidence="2" id="KW-1003">Cell membrane</keyword>
<reference evidence="11 12" key="1">
    <citation type="submission" date="2015-03" db="EMBL/GenBank/DDBJ databases">
        <title>Genome Sequence of Kiloniella spongiae MEBiC09566, isolated from a marine sponge.</title>
        <authorList>
            <person name="Shao Z."/>
            <person name="Wang L."/>
            <person name="Li X."/>
        </authorList>
    </citation>
    <scope>NUCLEOTIDE SEQUENCE [LARGE SCALE GENOMIC DNA]</scope>
    <source>
        <strain evidence="11 12">MEBiC09566</strain>
    </source>
</reference>
<keyword evidence="2" id="KW-0997">Cell inner membrane</keyword>
<dbReference type="InterPro" id="IPR032255">
    <property type="entry name" value="HBM"/>
</dbReference>
<dbReference type="InterPro" id="IPR004089">
    <property type="entry name" value="MCPsignal_dom"/>
</dbReference>
<dbReference type="Pfam" id="PF00672">
    <property type="entry name" value="HAMP"/>
    <property type="match status" value="1"/>
</dbReference>
<evidence type="ECO:0000256" key="4">
    <source>
        <dbReference type="ARBA" id="ARBA00029447"/>
    </source>
</evidence>
<evidence type="ECO:0000256" key="1">
    <source>
        <dbReference type="ARBA" id="ARBA00004429"/>
    </source>
</evidence>
<keyword evidence="12" id="KW-1185">Reference proteome</keyword>
<dbReference type="PROSITE" id="PS50885">
    <property type="entry name" value="HAMP"/>
    <property type="match status" value="1"/>
</dbReference>
<dbReference type="PANTHER" id="PTHR32089:SF112">
    <property type="entry name" value="LYSOZYME-LIKE PROTEIN-RELATED"/>
    <property type="match status" value="1"/>
</dbReference>
<proteinExistence type="inferred from homology"/>
<dbReference type="STRING" id="1489064.WH96_12265"/>
<dbReference type="EMBL" id="LAQL01000007">
    <property type="protein sequence ID" value="KLN60485.1"/>
    <property type="molecule type" value="Genomic_DNA"/>
</dbReference>
<name>A0A0H2MUX7_9PROT</name>
<keyword evidence="7" id="KW-0472">Membrane</keyword>
<keyword evidence="7" id="KW-1133">Transmembrane helix</keyword>
<dbReference type="Gene3D" id="6.10.340.10">
    <property type="match status" value="1"/>
</dbReference>
<keyword evidence="6" id="KW-0175">Coiled coil</keyword>
<evidence type="ECO:0000259" key="8">
    <source>
        <dbReference type="PROSITE" id="PS50111"/>
    </source>
</evidence>
<comment type="subcellular location">
    <subcellularLocation>
        <location evidence="1">Cell inner membrane</location>
        <topology evidence="1">Multi-pass membrane protein</topology>
    </subcellularLocation>
</comment>
<keyword evidence="3 5" id="KW-0807">Transducer</keyword>
<evidence type="ECO:0000313" key="11">
    <source>
        <dbReference type="EMBL" id="KLN60485.1"/>
    </source>
</evidence>
<dbReference type="PANTHER" id="PTHR32089">
    <property type="entry name" value="METHYL-ACCEPTING CHEMOTAXIS PROTEIN MCPB"/>
    <property type="match status" value="1"/>
</dbReference>
<feature type="coiled-coil region" evidence="6">
    <location>
        <begin position="107"/>
        <end position="167"/>
    </location>
</feature>
<evidence type="ECO:0000259" key="9">
    <source>
        <dbReference type="PROSITE" id="PS50192"/>
    </source>
</evidence>
<dbReference type="InterPro" id="IPR003660">
    <property type="entry name" value="HAMP_dom"/>
</dbReference>
<comment type="caution">
    <text evidence="11">The sequence shown here is derived from an EMBL/GenBank/DDBJ whole genome shotgun (WGS) entry which is preliminary data.</text>
</comment>
<dbReference type="Proteomes" id="UP000035444">
    <property type="component" value="Unassembled WGS sequence"/>
</dbReference>
<dbReference type="Pfam" id="PF00015">
    <property type="entry name" value="MCPsignal"/>
    <property type="match status" value="1"/>
</dbReference>
<dbReference type="Gene3D" id="1.10.287.950">
    <property type="entry name" value="Methyl-accepting chemotaxis protein"/>
    <property type="match status" value="1"/>
</dbReference>
<feature type="domain" description="HAMP" evidence="10">
    <location>
        <begin position="307"/>
        <end position="360"/>
    </location>
</feature>
<dbReference type="InterPro" id="IPR000727">
    <property type="entry name" value="T_SNARE_dom"/>
</dbReference>
<dbReference type="PROSITE" id="PS50192">
    <property type="entry name" value="T_SNARE"/>
    <property type="match status" value="1"/>
</dbReference>
<organism evidence="11 12">
    <name type="scientific">Kiloniella spongiae</name>
    <dbReference type="NCBI Taxonomy" id="1489064"/>
    <lineage>
        <taxon>Bacteria</taxon>
        <taxon>Pseudomonadati</taxon>
        <taxon>Pseudomonadota</taxon>
        <taxon>Alphaproteobacteria</taxon>
        <taxon>Rhodospirillales</taxon>
        <taxon>Kiloniellaceae</taxon>
        <taxon>Kiloniella</taxon>
    </lineage>
</organism>
<dbReference type="GO" id="GO:0007165">
    <property type="term" value="P:signal transduction"/>
    <property type="evidence" value="ECO:0007669"/>
    <property type="project" value="UniProtKB-KW"/>
</dbReference>
<evidence type="ECO:0000256" key="6">
    <source>
        <dbReference type="SAM" id="Coils"/>
    </source>
</evidence>
<dbReference type="SMART" id="SM00304">
    <property type="entry name" value="HAMP"/>
    <property type="match status" value="1"/>
</dbReference>
<evidence type="ECO:0000256" key="5">
    <source>
        <dbReference type="PROSITE-ProRule" id="PRU00284"/>
    </source>
</evidence>
<protein>
    <recommendedName>
        <fullName evidence="13">Chemotaxis protein</fullName>
    </recommendedName>
</protein>
<gene>
    <name evidence="11" type="ORF">WH96_12265</name>
</gene>
<dbReference type="AlphaFoldDB" id="A0A0H2MUX7"/>
<evidence type="ECO:0000256" key="2">
    <source>
        <dbReference type="ARBA" id="ARBA00022519"/>
    </source>
</evidence>
<dbReference type="OrthoDB" id="3289104at2"/>
<keyword evidence="7" id="KW-0812">Transmembrane</keyword>
<evidence type="ECO:0008006" key="13">
    <source>
        <dbReference type="Google" id="ProtNLM"/>
    </source>
</evidence>
<feature type="transmembrane region" description="Helical" evidence="7">
    <location>
        <begin position="12"/>
        <end position="35"/>
    </location>
</feature>
<dbReference type="SUPFAM" id="SSF58104">
    <property type="entry name" value="Methyl-accepting chemotaxis protein (MCP) signaling domain"/>
    <property type="match status" value="1"/>
</dbReference>
<evidence type="ECO:0000313" key="12">
    <source>
        <dbReference type="Proteomes" id="UP000035444"/>
    </source>
</evidence>
<accession>A0A0H2MUX7</accession>
<sequence length="764" mass="84650">MLKLTFFRSAKISLRISLIAILAVASLIILGGTFFSGDQLVGRAFNDQESNEKLATLTKNIEIGVLQLRRREKDFLLRKDHKYADLYFKQEKEISVALTELSNLPVAENLQAEIIRLRDNLDQHYQQFEKVVTLLTTMGLDEKSGLKGNLRAAVHQAEEQLKINKQEALTIKMLMMRRHEKDFMLRGQHKYIKQVATRRAEFLQLLENSSLPNIDKEKLTELINQYQLKFTLWAETYLETQQEIKNLSAIFKRMEPDFKLLFETAGTGLIQAKTKLTNVREKTNSITISVGFVLLFSSILLSILITRSITLPLSKIISAMKRLAKGDQTIELTGLDRKDEMGEMSRAVQVFKENSIEITQTRAENAKRREEQAACLKAEILSIADALGQEVRDAVEDANAKTTEMRTASRNMNEIVESLTNRTTSVSTSTGQASERIQAVASASEELSSSIGEITRQVEQSNAITLKAVGEAQSTDTTISELSGAAEKIGNVVNLIQDIAEQTNLLALNATIEAARAGDAGKGFAVVASEVKSLATQTAKATEEISDQVTSIRNETGKAVTAIRSITGTISQVNDIAQTIGDSIEQQDLATREISQNVQETAINTTEASNEVSHLAIETSEVKNISTQVRDNADQTADQILELQNRMAGVLRKLRESAVGNRRSAERFEGPWSATLINGQEMIEVELINLSQSGAKVSPLSVIPDHVSQIKLSGLNEVFDFNIVELNSSGEMRLVFQHTPKTESLLVEYIAIHTKDTLKQKAVA</sequence>
<evidence type="ECO:0000256" key="7">
    <source>
        <dbReference type="SAM" id="Phobius"/>
    </source>
</evidence>
<comment type="similarity">
    <text evidence="4">Belongs to the methyl-accepting chemotaxis (MCP) protein family.</text>
</comment>
<feature type="domain" description="Methyl-accepting transducer" evidence="8">
    <location>
        <begin position="401"/>
        <end position="623"/>
    </location>
</feature>
<feature type="domain" description="T-SNARE coiled-coil homology" evidence="9">
    <location>
        <begin position="563"/>
        <end position="615"/>
    </location>
</feature>